<keyword evidence="9" id="KW-1185">Reference proteome</keyword>
<evidence type="ECO:0000313" key="9">
    <source>
        <dbReference type="Proteomes" id="UP001623232"/>
    </source>
</evidence>
<dbReference type="CDD" id="cd07133">
    <property type="entry name" value="ALDH_CALDH_CalB"/>
    <property type="match status" value="1"/>
</dbReference>
<dbReference type="PANTHER" id="PTHR43570">
    <property type="entry name" value="ALDEHYDE DEHYDROGENASE"/>
    <property type="match status" value="1"/>
</dbReference>
<gene>
    <name evidence="8" type="ORF">QEZ52_08055</name>
</gene>
<dbReference type="Gene3D" id="3.40.309.10">
    <property type="entry name" value="Aldehyde Dehydrogenase, Chain A, domain 2"/>
    <property type="match status" value="1"/>
</dbReference>
<comment type="similarity">
    <text evidence="1 4 6">Belongs to the aldehyde dehydrogenase family.</text>
</comment>
<feature type="active site" evidence="5">
    <location>
        <position position="222"/>
    </location>
</feature>
<keyword evidence="3" id="KW-0520">NAD</keyword>
<dbReference type="Proteomes" id="UP001623232">
    <property type="component" value="Chromosome"/>
</dbReference>
<feature type="domain" description="Aldehyde dehydrogenase" evidence="7">
    <location>
        <begin position="18"/>
        <end position="450"/>
    </location>
</feature>
<name>A0ABZ2Y0P7_9RHOB</name>
<dbReference type="InterPro" id="IPR016161">
    <property type="entry name" value="Ald_DH/histidinol_DH"/>
</dbReference>
<evidence type="ECO:0000313" key="8">
    <source>
        <dbReference type="EMBL" id="WZK90486.1"/>
    </source>
</evidence>
<dbReference type="RefSeq" id="WP_406649256.1">
    <property type="nucleotide sequence ID" value="NZ_CP123584.1"/>
</dbReference>
<evidence type="ECO:0000256" key="1">
    <source>
        <dbReference type="ARBA" id="ARBA00009986"/>
    </source>
</evidence>
<dbReference type="InterPro" id="IPR016163">
    <property type="entry name" value="Ald_DH_C"/>
</dbReference>
<dbReference type="GO" id="GO:0050269">
    <property type="term" value="F:coniferyl-aldehyde dehydrogenase [NAD(P)+] activity"/>
    <property type="evidence" value="ECO:0007669"/>
    <property type="project" value="UniProtKB-EC"/>
</dbReference>
<evidence type="ECO:0000259" key="7">
    <source>
        <dbReference type="Pfam" id="PF00171"/>
    </source>
</evidence>
<evidence type="ECO:0000256" key="3">
    <source>
        <dbReference type="ARBA" id="ARBA00023027"/>
    </source>
</evidence>
<dbReference type="InterPro" id="IPR012394">
    <property type="entry name" value="Aldehyde_DH_NAD(P)"/>
</dbReference>
<reference evidence="8 9" key="1">
    <citation type="submission" date="2023-04" db="EMBL/GenBank/DDBJ databases">
        <title>Complete genome sequence of Alisedimentitalea scapharcae.</title>
        <authorList>
            <person name="Rong J.-C."/>
            <person name="Yi M.-L."/>
            <person name="Zhao Q."/>
        </authorList>
    </citation>
    <scope>NUCLEOTIDE SEQUENCE [LARGE SCALE GENOMIC DNA]</scope>
    <source>
        <strain evidence="8 9">KCTC 42119</strain>
    </source>
</reference>
<evidence type="ECO:0000256" key="5">
    <source>
        <dbReference type="PROSITE-ProRule" id="PRU10007"/>
    </source>
</evidence>
<dbReference type="SUPFAM" id="SSF53720">
    <property type="entry name" value="ALDH-like"/>
    <property type="match status" value="1"/>
</dbReference>
<proteinExistence type="inferred from homology"/>
<sequence>MTQNDPHSAVFAGVALLDAQRAAQNHEGTPSARLRMDRLSRAIDLLVTHKSDYQQALSADFGHRSPDFTAFADVATSINALRHARKHVKSWMRPSRRALEFPLGLTGASGRIEYQPKGVVGIMAPWNFPLNLMFVPLAGALAAGNRVLMKPSEFTPATSALTARLIAQSFAPQEVSVITGDVATGAAFSALALDHLVFTGSTAVGRHVMRAAAENLVPVTLELGGKSPVIIGASADLQMAATRIMHGKIFNAGQICIAPDYVLLSKDQQAKFAAAAEKAVDQMFPGGLRDNPDYTSILNQAHYDRMQDYLRDARDKGANIIELNPKSEDFAQQPHHKLPPTLILGATDDMAVMQQEIFGPLLPVRDCPDTAAAIQYVNAHPRPLALYFFGRSRREEYDVLSQTVSGGVTVNDTIMHISQDNLPFGGVGPSGMGRYHGTDGFREFSHQKAVFRQMQPDLLRFLRPPYGRAFRAYLKTLVKR</sequence>
<evidence type="ECO:0000256" key="6">
    <source>
        <dbReference type="RuleBase" id="RU003345"/>
    </source>
</evidence>
<accession>A0ABZ2Y0P7</accession>
<dbReference type="Gene3D" id="3.40.605.10">
    <property type="entry name" value="Aldehyde Dehydrogenase, Chain A, domain 1"/>
    <property type="match status" value="1"/>
</dbReference>
<dbReference type="InterPro" id="IPR016162">
    <property type="entry name" value="Ald_DH_N"/>
</dbReference>
<evidence type="ECO:0000256" key="2">
    <source>
        <dbReference type="ARBA" id="ARBA00023002"/>
    </source>
</evidence>
<dbReference type="PANTHER" id="PTHR43570:SF20">
    <property type="entry name" value="ALDEHYDE DEHYDROGENASE ALDX-RELATED"/>
    <property type="match status" value="1"/>
</dbReference>
<dbReference type="Pfam" id="PF00171">
    <property type="entry name" value="Aldedh"/>
    <property type="match status" value="1"/>
</dbReference>
<keyword evidence="2 4" id="KW-0560">Oxidoreductase</keyword>
<dbReference type="InterPro" id="IPR029510">
    <property type="entry name" value="Ald_DH_CS_GLU"/>
</dbReference>
<dbReference type="EMBL" id="CP123584">
    <property type="protein sequence ID" value="WZK90486.1"/>
    <property type="molecule type" value="Genomic_DNA"/>
</dbReference>
<organism evidence="8 9">
    <name type="scientific">Aliisedimentitalea scapharcae</name>
    <dbReference type="NCBI Taxonomy" id="1524259"/>
    <lineage>
        <taxon>Bacteria</taxon>
        <taxon>Pseudomonadati</taxon>
        <taxon>Pseudomonadota</taxon>
        <taxon>Alphaproteobacteria</taxon>
        <taxon>Rhodobacterales</taxon>
        <taxon>Roseobacteraceae</taxon>
        <taxon>Aliisedimentitalea</taxon>
    </lineage>
</organism>
<dbReference type="PROSITE" id="PS00687">
    <property type="entry name" value="ALDEHYDE_DEHYDR_GLU"/>
    <property type="match status" value="1"/>
</dbReference>
<dbReference type="PIRSF" id="PIRSF036492">
    <property type="entry name" value="ALDH"/>
    <property type="match status" value="1"/>
</dbReference>
<dbReference type="InterPro" id="IPR015590">
    <property type="entry name" value="Aldehyde_DH_dom"/>
</dbReference>
<evidence type="ECO:0000256" key="4">
    <source>
        <dbReference type="PIRNR" id="PIRNR036492"/>
    </source>
</evidence>
<protein>
    <recommendedName>
        <fullName evidence="4">Aldehyde dehydrogenase</fullName>
    </recommendedName>
</protein>